<dbReference type="AlphaFoldDB" id="A0A6J5URL9"/>
<dbReference type="Proteomes" id="UP000507222">
    <property type="component" value="Unassembled WGS sequence"/>
</dbReference>
<accession>A0A6J5URL9</accession>
<protein>
    <submittedName>
        <fullName evidence="2">Uncharacterized protein</fullName>
    </submittedName>
</protein>
<feature type="region of interest" description="Disordered" evidence="1">
    <location>
        <begin position="1"/>
        <end position="20"/>
    </location>
</feature>
<dbReference type="EMBL" id="CAEKDK010000004">
    <property type="protein sequence ID" value="CAB4278417.1"/>
    <property type="molecule type" value="Genomic_DNA"/>
</dbReference>
<proteinExistence type="predicted"/>
<organism evidence="2 3">
    <name type="scientific">Prunus armeniaca</name>
    <name type="common">Apricot</name>
    <name type="synonym">Armeniaca vulgaris</name>
    <dbReference type="NCBI Taxonomy" id="36596"/>
    <lineage>
        <taxon>Eukaryota</taxon>
        <taxon>Viridiplantae</taxon>
        <taxon>Streptophyta</taxon>
        <taxon>Embryophyta</taxon>
        <taxon>Tracheophyta</taxon>
        <taxon>Spermatophyta</taxon>
        <taxon>Magnoliopsida</taxon>
        <taxon>eudicotyledons</taxon>
        <taxon>Gunneridae</taxon>
        <taxon>Pentapetalae</taxon>
        <taxon>rosids</taxon>
        <taxon>fabids</taxon>
        <taxon>Rosales</taxon>
        <taxon>Rosaceae</taxon>
        <taxon>Amygdaloideae</taxon>
        <taxon>Amygdaleae</taxon>
        <taxon>Prunus</taxon>
    </lineage>
</organism>
<evidence type="ECO:0000313" key="2">
    <source>
        <dbReference type="EMBL" id="CAB4278417.1"/>
    </source>
</evidence>
<evidence type="ECO:0000256" key="1">
    <source>
        <dbReference type="SAM" id="MobiDB-lite"/>
    </source>
</evidence>
<name>A0A6J5URL9_PRUAR</name>
<reference evidence="2 3" key="1">
    <citation type="submission" date="2020-05" db="EMBL/GenBank/DDBJ databases">
        <authorList>
            <person name="Campoy J."/>
            <person name="Schneeberger K."/>
            <person name="Spophaly S."/>
        </authorList>
    </citation>
    <scope>NUCLEOTIDE SEQUENCE [LARGE SCALE GENOMIC DNA]</scope>
    <source>
        <strain evidence="2">PruArmRojPasFocal</strain>
    </source>
</reference>
<gene>
    <name evidence="2" type="ORF">CURHAP_LOCUS29280</name>
</gene>
<evidence type="ECO:0000313" key="3">
    <source>
        <dbReference type="Proteomes" id="UP000507222"/>
    </source>
</evidence>
<sequence length="56" mass="5759">MGGGNGGGGGDDDDCGSGGDSHDKMVVVEVALVVPLWRAEAALGQFRILTLSWAWQ</sequence>